<organism evidence="1">
    <name type="scientific">Aureimonas altamirensis</name>
    <dbReference type="NCBI Taxonomy" id="370622"/>
    <lineage>
        <taxon>Bacteria</taxon>
        <taxon>Pseudomonadati</taxon>
        <taxon>Pseudomonadota</taxon>
        <taxon>Alphaproteobacteria</taxon>
        <taxon>Hyphomicrobiales</taxon>
        <taxon>Aurantimonadaceae</taxon>
        <taxon>Aureimonas</taxon>
    </lineage>
</organism>
<dbReference type="RefSeq" id="WP_143190141.1">
    <property type="nucleotide sequence ID" value="NZ_BBWQ01000009.1"/>
</dbReference>
<accession>A0A0P0YX12</accession>
<dbReference type="AlphaFoldDB" id="A0A0P0YX12"/>
<reference evidence="1" key="1">
    <citation type="journal article" date="2015" name="Proc. Natl. Acad. Sci. U.S.A.">
        <title>Bacterial clade with the ribosomal RNA operon on a small plasmid rather than the chromosome.</title>
        <authorList>
            <person name="Anda M."/>
            <person name="Ohtsubo Y."/>
            <person name="Okubo T."/>
            <person name="Sugawara M."/>
            <person name="Nagata Y."/>
            <person name="Tsuda M."/>
            <person name="Minamisawa K."/>
            <person name="Mitsui H."/>
        </authorList>
    </citation>
    <scope>NUCLEOTIDE SEQUENCE</scope>
    <source>
        <strain evidence="1">DSM 21988</strain>
    </source>
</reference>
<sequence length="75" mass="8382">MTSPPRLAPDHPDYVRECEKAMDFTFYEVGYHAEAAGWTPEAVDAAMVNLAENRSKARKAHEMDDAAIKLFSRGP</sequence>
<name>A0A0P0YX12_9HYPH</name>
<proteinExistence type="predicted"/>
<protein>
    <submittedName>
        <fullName evidence="1">Uncharacterized protein</fullName>
    </submittedName>
</protein>
<dbReference type="EMBL" id="LC066371">
    <property type="protein sequence ID" value="BAT26095.1"/>
    <property type="molecule type" value="Genomic_DNA"/>
</dbReference>
<evidence type="ECO:0000313" key="1">
    <source>
        <dbReference type="EMBL" id="BAT26095.1"/>
    </source>
</evidence>